<dbReference type="Pfam" id="PF00300">
    <property type="entry name" value="His_Phos_1"/>
    <property type="match status" value="1"/>
</dbReference>
<comment type="caution">
    <text evidence="1">The sequence shown here is derived from an EMBL/GenBank/DDBJ whole genome shotgun (WGS) entry which is preliminary data.</text>
</comment>
<dbReference type="EMBL" id="SDRB02009601">
    <property type="protein sequence ID" value="THG08096.1"/>
    <property type="molecule type" value="Genomic_DNA"/>
</dbReference>
<evidence type="ECO:0000313" key="1">
    <source>
        <dbReference type="EMBL" id="THG08096.1"/>
    </source>
</evidence>
<reference evidence="1 2" key="1">
    <citation type="journal article" date="2018" name="Proc. Natl. Acad. Sci. U.S.A.">
        <title>Draft genome sequence of Camellia sinensis var. sinensis provides insights into the evolution of the tea genome and tea quality.</title>
        <authorList>
            <person name="Wei C."/>
            <person name="Yang H."/>
            <person name="Wang S."/>
            <person name="Zhao J."/>
            <person name="Liu C."/>
            <person name="Gao L."/>
            <person name="Xia E."/>
            <person name="Lu Y."/>
            <person name="Tai Y."/>
            <person name="She G."/>
            <person name="Sun J."/>
            <person name="Cao H."/>
            <person name="Tong W."/>
            <person name="Gao Q."/>
            <person name="Li Y."/>
            <person name="Deng W."/>
            <person name="Jiang X."/>
            <person name="Wang W."/>
            <person name="Chen Q."/>
            <person name="Zhang S."/>
            <person name="Li H."/>
            <person name="Wu J."/>
            <person name="Wang P."/>
            <person name="Li P."/>
            <person name="Shi C."/>
            <person name="Zheng F."/>
            <person name="Jian J."/>
            <person name="Huang B."/>
            <person name="Shan D."/>
            <person name="Shi M."/>
            <person name="Fang C."/>
            <person name="Yue Y."/>
            <person name="Li F."/>
            <person name="Li D."/>
            <person name="Wei S."/>
            <person name="Han B."/>
            <person name="Jiang C."/>
            <person name="Yin Y."/>
            <person name="Xia T."/>
            <person name="Zhang Z."/>
            <person name="Bennetzen J.L."/>
            <person name="Zhao S."/>
            <person name="Wan X."/>
        </authorList>
    </citation>
    <scope>NUCLEOTIDE SEQUENCE [LARGE SCALE GENOMIC DNA]</scope>
    <source>
        <strain evidence="2">cv. Shuchazao</strain>
        <tissue evidence="1">Leaf</tissue>
    </source>
</reference>
<dbReference type="InterPro" id="IPR029033">
    <property type="entry name" value="His_PPase_superfam"/>
</dbReference>
<dbReference type="CDD" id="cd07040">
    <property type="entry name" value="HP"/>
    <property type="match status" value="1"/>
</dbReference>
<protein>
    <submittedName>
        <fullName evidence="1">Uncharacterized protein</fullName>
    </submittedName>
</protein>
<organism evidence="1 2">
    <name type="scientific">Camellia sinensis var. sinensis</name>
    <name type="common">China tea</name>
    <dbReference type="NCBI Taxonomy" id="542762"/>
    <lineage>
        <taxon>Eukaryota</taxon>
        <taxon>Viridiplantae</taxon>
        <taxon>Streptophyta</taxon>
        <taxon>Embryophyta</taxon>
        <taxon>Tracheophyta</taxon>
        <taxon>Spermatophyta</taxon>
        <taxon>Magnoliopsida</taxon>
        <taxon>eudicotyledons</taxon>
        <taxon>Gunneridae</taxon>
        <taxon>Pentapetalae</taxon>
        <taxon>asterids</taxon>
        <taxon>Ericales</taxon>
        <taxon>Theaceae</taxon>
        <taxon>Camellia</taxon>
    </lineage>
</organism>
<dbReference type="Proteomes" id="UP000306102">
    <property type="component" value="Unassembled WGS sequence"/>
</dbReference>
<proteinExistence type="predicted"/>
<dbReference type="AlphaFoldDB" id="A0A4S4DZA5"/>
<dbReference type="Gene3D" id="3.40.50.1240">
    <property type="entry name" value="Phosphoglycerate mutase-like"/>
    <property type="match status" value="1"/>
</dbReference>
<accession>A0A4S4DZA5</accession>
<name>A0A4S4DZA5_CAMSN</name>
<gene>
    <name evidence="1" type="ORF">TEA_015336</name>
</gene>
<dbReference type="STRING" id="542762.A0A4S4DZA5"/>
<evidence type="ECO:0000313" key="2">
    <source>
        <dbReference type="Proteomes" id="UP000306102"/>
    </source>
</evidence>
<dbReference type="PANTHER" id="PTHR16469">
    <property type="entry name" value="UBIQUITIN-ASSOCIATED AND SH3 DOMAIN-CONTAINING BA-RELATED"/>
    <property type="match status" value="1"/>
</dbReference>
<dbReference type="PANTHER" id="PTHR16469:SF27">
    <property type="entry name" value="UBIQUITIN-ASSOCIATED AND SH3 DOMAIN-CONTAINING BA-RELATED"/>
    <property type="match status" value="1"/>
</dbReference>
<dbReference type="SUPFAM" id="SSF53254">
    <property type="entry name" value="Phosphoglycerate mutase-like"/>
    <property type="match status" value="1"/>
</dbReference>
<dbReference type="InterPro" id="IPR013078">
    <property type="entry name" value="His_Pase_superF_clade-1"/>
</dbReference>
<dbReference type="InterPro" id="IPR051710">
    <property type="entry name" value="Phosphatase_SH3-domain"/>
</dbReference>
<keyword evidence="2" id="KW-1185">Reference proteome</keyword>
<sequence>MGSSVRTVEGKLSQNVVVMRHGDRIDNFEPLWSASAARPWDPPLVDAGLVRAFCTGRKFRTQLGFPIHCVFVSPFLRCLQTASQVIGGAGDWWSFEAKMASSLLHLLKRKKKFCGPLSKTSHSN</sequence>